<reference evidence="2" key="2">
    <citation type="submission" date="2023-06" db="EMBL/GenBank/DDBJ databases">
        <authorList>
            <person name="Ma L."/>
            <person name="Liu K.-W."/>
            <person name="Li Z."/>
            <person name="Hsiao Y.-Y."/>
            <person name="Qi Y."/>
            <person name="Fu T."/>
            <person name="Tang G."/>
            <person name="Zhang D."/>
            <person name="Sun W.-H."/>
            <person name="Liu D.-K."/>
            <person name="Li Y."/>
            <person name="Chen G.-Z."/>
            <person name="Liu X.-D."/>
            <person name="Liao X.-Y."/>
            <person name="Jiang Y.-T."/>
            <person name="Yu X."/>
            <person name="Hao Y."/>
            <person name="Huang J."/>
            <person name="Zhao X.-W."/>
            <person name="Ke S."/>
            <person name="Chen Y.-Y."/>
            <person name="Wu W.-L."/>
            <person name="Hsu J.-L."/>
            <person name="Lin Y.-F."/>
            <person name="Huang M.-D."/>
            <person name="Li C.-Y."/>
            <person name="Huang L."/>
            <person name="Wang Z.-W."/>
            <person name="Zhao X."/>
            <person name="Zhong W.-Y."/>
            <person name="Peng D.-H."/>
            <person name="Ahmad S."/>
            <person name="Lan S."/>
            <person name="Zhang J.-S."/>
            <person name="Tsai W.-C."/>
            <person name="Van De Peer Y."/>
            <person name="Liu Z.-J."/>
        </authorList>
    </citation>
    <scope>NUCLEOTIDE SEQUENCE</scope>
    <source>
        <strain evidence="2">CP</strain>
        <tissue evidence="2">Leaves</tissue>
    </source>
</reference>
<feature type="compositionally biased region" description="Low complexity" evidence="1">
    <location>
        <begin position="48"/>
        <end position="75"/>
    </location>
</feature>
<dbReference type="EMBL" id="JAUJYO010000001">
    <property type="protein sequence ID" value="KAK1324574.1"/>
    <property type="molecule type" value="Genomic_DNA"/>
</dbReference>
<accession>A0AAV9FFS6</accession>
<evidence type="ECO:0000313" key="3">
    <source>
        <dbReference type="Proteomes" id="UP001180020"/>
    </source>
</evidence>
<comment type="caution">
    <text evidence="2">The sequence shown here is derived from an EMBL/GenBank/DDBJ whole genome shotgun (WGS) entry which is preliminary data.</text>
</comment>
<feature type="compositionally biased region" description="Basic and acidic residues" evidence="1">
    <location>
        <begin position="90"/>
        <end position="99"/>
    </location>
</feature>
<evidence type="ECO:0000256" key="1">
    <source>
        <dbReference type="SAM" id="MobiDB-lite"/>
    </source>
</evidence>
<feature type="region of interest" description="Disordered" evidence="1">
    <location>
        <begin position="28"/>
        <end position="101"/>
    </location>
</feature>
<dbReference type="Proteomes" id="UP001180020">
    <property type="component" value="Unassembled WGS sequence"/>
</dbReference>
<protein>
    <submittedName>
        <fullName evidence="2">Uncharacterized protein</fullName>
    </submittedName>
</protein>
<proteinExistence type="predicted"/>
<dbReference type="AlphaFoldDB" id="A0AAV9FFS6"/>
<organism evidence="2 3">
    <name type="scientific">Acorus calamus</name>
    <name type="common">Sweet flag</name>
    <dbReference type="NCBI Taxonomy" id="4465"/>
    <lineage>
        <taxon>Eukaryota</taxon>
        <taxon>Viridiplantae</taxon>
        <taxon>Streptophyta</taxon>
        <taxon>Embryophyta</taxon>
        <taxon>Tracheophyta</taxon>
        <taxon>Spermatophyta</taxon>
        <taxon>Magnoliopsida</taxon>
        <taxon>Liliopsida</taxon>
        <taxon>Acoraceae</taxon>
        <taxon>Acorus</taxon>
    </lineage>
</organism>
<name>A0AAV9FFS6_ACOCL</name>
<gene>
    <name evidence="2" type="ORF">QJS10_CPA01g02747</name>
</gene>
<keyword evidence="3" id="KW-1185">Reference proteome</keyword>
<sequence length="112" mass="12085">MRRNDADRASEGLWKWVMKHLLCKKPSPTVADAVNHPPPPPTRRCLRASPISAASESSSSGGAPDSAPPSTTASFSPPPLSSPRQSANPDRPRIHRDGKSFYMDGSLKLRVV</sequence>
<reference evidence="2" key="1">
    <citation type="journal article" date="2023" name="Nat. Commun.">
        <title>Diploid and tetraploid genomes of Acorus and the evolution of monocots.</title>
        <authorList>
            <person name="Ma L."/>
            <person name="Liu K.W."/>
            <person name="Li Z."/>
            <person name="Hsiao Y.Y."/>
            <person name="Qi Y."/>
            <person name="Fu T."/>
            <person name="Tang G.D."/>
            <person name="Zhang D."/>
            <person name="Sun W.H."/>
            <person name="Liu D.K."/>
            <person name="Li Y."/>
            <person name="Chen G.Z."/>
            <person name="Liu X.D."/>
            <person name="Liao X.Y."/>
            <person name="Jiang Y.T."/>
            <person name="Yu X."/>
            <person name="Hao Y."/>
            <person name="Huang J."/>
            <person name="Zhao X.W."/>
            <person name="Ke S."/>
            <person name="Chen Y.Y."/>
            <person name="Wu W.L."/>
            <person name="Hsu J.L."/>
            <person name="Lin Y.F."/>
            <person name="Huang M.D."/>
            <person name="Li C.Y."/>
            <person name="Huang L."/>
            <person name="Wang Z.W."/>
            <person name="Zhao X."/>
            <person name="Zhong W.Y."/>
            <person name="Peng D.H."/>
            <person name="Ahmad S."/>
            <person name="Lan S."/>
            <person name="Zhang J.S."/>
            <person name="Tsai W.C."/>
            <person name="Van de Peer Y."/>
            <person name="Liu Z.J."/>
        </authorList>
    </citation>
    <scope>NUCLEOTIDE SEQUENCE</scope>
    <source>
        <strain evidence="2">CP</strain>
    </source>
</reference>
<evidence type="ECO:0000313" key="2">
    <source>
        <dbReference type="EMBL" id="KAK1324574.1"/>
    </source>
</evidence>